<reference evidence="1 2" key="1">
    <citation type="journal article" date="2024" name="Chem. Sci.">
        <title>Discovery of megapolipeptins by genome mining of a Burkholderiales bacteria collection.</title>
        <authorList>
            <person name="Paulo B.S."/>
            <person name="Recchia M.J.J."/>
            <person name="Lee S."/>
            <person name="Fergusson C.H."/>
            <person name="Romanowski S.B."/>
            <person name="Hernandez A."/>
            <person name="Krull N."/>
            <person name="Liu D.Y."/>
            <person name="Cavanagh H."/>
            <person name="Bos A."/>
            <person name="Gray C.A."/>
            <person name="Murphy B.T."/>
            <person name="Linington R.G."/>
            <person name="Eustaquio A.S."/>
        </authorList>
    </citation>
    <scope>NUCLEOTIDE SEQUENCE [LARGE SCALE GENOMIC DNA]</scope>
    <source>
        <strain evidence="1 2">RL17-350-BIC-A</strain>
    </source>
</reference>
<sequence>MATINGYIPQVTPLMFETEEGQRMASACIEYGGWDHMNKTLTPIKLAELLARPHNPGLSWVMDSLAAAAEAGRLDADKYIEQIFAGKEDVRAFRHVLREAAGDRWLTDRHHNALRKLGNAEFDVTTYVGVTALFDPAE</sequence>
<evidence type="ECO:0000313" key="1">
    <source>
        <dbReference type="EMBL" id="MFM0008515.1"/>
    </source>
</evidence>
<dbReference type="RefSeq" id="WP_408183576.1">
    <property type="nucleotide sequence ID" value="NZ_JAQQEZ010000117.1"/>
</dbReference>
<proteinExistence type="predicted"/>
<gene>
    <name evidence="1" type="ORF">PQR57_47490</name>
</gene>
<keyword evidence="2" id="KW-1185">Reference proteome</keyword>
<comment type="caution">
    <text evidence="1">The sequence shown here is derived from an EMBL/GenBank/DDBJ whole genome shotgun (WGS) entry which is preliminary data.</text>
</comment>
<protein>
    <submittedName>
        <fullName evidence="1">Uncharacterized protein</fullName>
    </submittedName>
</protein>
<dbReference type="Proteomes" id="UP001629230">
    <property type="component" value="Unassembled WGS sequence"/>
</dbReference>
<organism evidence="1 2">
    <name type="scientific">Paraburkholderia dipogonis</name>
    <dbReference type="NCBI Taxonomy" id="1211383"/>
    <lineage>
        <taxon>Bacteria</taxon>
        <taxon>Pseudomonadati</taxon>
        <taxon>Pseudomonadota</taxon>
        <taxon>Betaproteobacteria</taxon>
        <taxon>Burkholderiales</taxon>
        <taxon>Burkholderiaceae</taxon>
        <taxon>Paraburkholderia</taxon>
    </lineage>
</organism>
<evidence type="ECO:0000313" key="2">
    <source>
        <dbReference type="Proteomes" id="UP001629230"/>
    </source>
</evidence>
<accession>A0ABW9B6G8</accession>
<dbReference type="EMBL" id="JAQQEZ010000117">
    <property type="protein sequence ID" value="MFM0008515.1"/>
    <property type="molecule type" value="Genomic_DNA"/>
</dbReference>
<name>A0ABW9B6G8_9BURK</name>